<sequence length="80" mass="8685">MARRLACLCVYIKVSPGIVAQINSLSNSPQHPFVGRSEDGPQNAGGIKFAIPVHAYESNDRSLAVCGGGESLWRMTQRRN</sequence>
<dbReference type="AlphaFoldDB" id="A0A9P6ACW2"/>
<evidence type="ECO:0000313" key="1">
    <source>
        <dbReference type="EMBL" id="KAF9503419.1"/>
    </source>
</evidence>
<evidence type="ECO:0000313" key="2">
    <source>
        <dbReference type="Proteomes" id="UP000886523"/>
    </source>
</evidence>
<dbReference type="Proteomes" id="UP000886523">
    <property type="component" value="Unassembled WGS sequence"/>
</dbReference>
<accession>A0A9P6ACW2</accession>
<organism evidence="1 2">
    <name type="scientific">Hydnum rufescens UP504</name>
    <dbReference type="NCBI Taxonomy" id="1448309"/>
    <lineage>
        <taxon>Eukaryota</taxon>
        <taxon>Fungi</taxon>
        <taxon>Dikarya</taxon>
        <taxon>Basidiomycota</taxon>
        <taxon>Agaricomycotina</taxon>
        <taxon>Agaricomycetes</taxon>
        <taxon>Cantharellales</taxon>
        <taxon>Hydnaceae</taxon>
        <taxon>Hydnum</taxon>
    </lineage>
</organism>
<keyword evidence="2" id="KW-1185">Reference proteome</keyword>
<name>A0A9P6ACW2_9AGAM</name>
<gene>
    <name evidence="1" type="ORF">BS47DRAFT_816642</name>
</gene>
<comment type="caution">
    <text evidence="1">The sequence shown here is derived from an EMBL/GenBank/DDBJ whole genome shotgun (WGS) entry which is preliminary data.</text>
</comment>
<dbReference type="EMBL" id="MU129360">
    <property type="protein sequence ID" value="KAF9503419.1"/>
    <property type="molecule type" value="Genomic_DNA"/>
</dbReference>
<reference evidence="1" key="1">
    <citation type="journal article" date="2020" name="Nat. Commun.">
        <title>Large-scale genome sequencing of mycorrhizal fungi provides insights into the early evolution of symbiotic traits.</title>
        <authorList>
            <person name="Miyauchi S."/>
            <person name="Kiss E."/>
            <person name="Kuo A."/>
            <person name="Drula E."/>
            <person name="Kohler A."/>
            <person name="Sanchez-Garcia M."/>
            <person name="Morin E."/>
            <person name="Andreopoulos B."/>
            <person name="Barry K.W."/>
            <person name="Bonito G."/>
            <person name="Buee M."/>
            <person name="Carver A."/>
            <person name="Chen C."/>
            <person name="Cichocki N."/>
            <person name="Clum A."/>
            <person name="Culley D."/>
            <person name="Crous P.W."/>
            <person name="Fauchery L."/>
            <person name="Girlanda M."/>
            <person name="Hayes R.D."/>
            <person name="Keri Z."/>
            <person name="LaButti K."/>
            <person name="Lipzen A."/>
            <person name="Lombard V."/>
            <person name="Magnuson J."/>
            <person name="Maillard F."/>
            <person name="Murat C."/>
            <person name="Nolan M."/>
            <person name="Ohm R.A."/>
            <person name="Pangilinan J."/>
            <person name="Pereira M.F."/>
            <person name="Perotto S."/>
            <person name="Peter M."/>
            <person name="Pfister S."/>
            <person name="Riley R."/>
            <person name="Sitrit Y."/>
            <person name="Stielow J.B."/>
            <person name="Szollosi G."/>
            <person name="Zifcakova L."/>
            <person name="Stursova M."/>
            <person name="Spatafora J.W."/>
            <person name="Tedersoo L."/>
            <person name="Vaario L.M."/>
            <person name="Yamada A."/>
            <person name="Yan M."/>
            <person name="Wang P."/>
            <person name="Xu J."/>
            <person name="Bruns T."/>
            <person name="Baldrian P."/>
            <person name="Vilgalys R."/>
            <person name="Dunand C."/>
            <person name="Henrissat B."/>
            <person name="Grigoriev I.V."/>
            <person name="Hibbett D."/>
            <person name="Nagy L.G."/>
            <person name="Martin F.M."/>
        </authorList>
    </citation>
    <scope>NUCLEOTIDE SEQUENCE</scope>
    <source>
        <strain evidence="1">UP504</strain>
    </source>
</reference>
<proteinExistence type="predicted"/>
<protein>
    <submittedName>
        <fullName evidence="1">Uncharacterized protein</fullName>
    </submittedName>
</protein>